<feature type="compositionally biased region" description="Basic and acidic residues" evidence="1">
    <location>
        <begin position="59"/>
        <end position="80"/>
    </location>
</feature>
<evidence type="ECO:0000313" key="4">
    <source>
        <dbReference type="Proteomes" id="UP000251431"/>
    </source>
</evidence>
<dbReference type="Proteomes" id="UP000251431">
    <property type="component" value="Unassembled WGS sequence"/>
</dbReference>
<protein>
    <submittedName>
        <fullName evidence="3">Lipoprotein</fullName>
    </submittedName>
</protein>
<dbReference type="RefSeq" id="WP_112117992.1">
    <property type="nucleotide sequence ID" value="NZ_UAQE01000001.1"/>
</dbReference>
<evidence type="ECO:0000313" key="3">
    <source>
        <dbReference type="EMBL" id="SPU00932.1"/>
    </source>
</evidence>
<keyword evidence="2" id="KW-0472">Membrane</keyword>
<sequence length="296" mass="31904">MSLLLAFLGFLGFIVGLVLIVIGLIKKKKMKGGLVLGISVVIFIVGFILTPVDGTESGKQADTHEKVETVTKPKEETPEEKAAREAKEAEEKALAEQKAKEEAEVRAKAEAEAKAKAERIAKLEALKINGSGDTATKKFKLEKGFVIVDATHQGSSNFAVKLLDANANMIKLVVNEIGNYTGKKIYAVPTGEYQYEVTASGPWTINMSQEIPAEVAPEGKVTGTGDSVVFMNISKGAKTVAFTHDGSRNFVVKANDSVLLANEIGTYSGSKVQKVEDTSIYYFDITADGNWSMTFE</sequence>
<proteinExistence type="predicted"/>
<keyword evidence="3" id="KW-0449">Lipoprotein</keyword>
<feature type="region of interest" description="Disordered" evidence="1">
    <location>
        <begin position="55"/>
        <end position="80"/>
    </location>
</feature>
<gene>
    <name evidence="3" type="ORF">NCTC7582_03732</name>
</gene>
<evidence type="ECO:0000256" key="1">
    <source>
        <dbReference type="SAM" id="MobiDB-lite"/>
    </source>
</evidence>
<feature type="transmembrane region" description="Helical" evidence="2">
    <location>
        <begin position="32"/>
        <end position="52"/>
    </location>
</feature>
<accession>A0A2X0ZGY2</accession>
<feature type="transmembrane region" description="Helical" evidence="2">
    <location>
        <begin position="6"/>
        <end position="25"/>
    </location>
</feature>
<organism evidence="3 4">
    <name type="scientific">Lysinibacillus capsici</name>
    <dbReference type="NCBI Taxonomy" id="2115968"/>
    <lineage>
        <taxon>Bacteria</taxon>
        <taxon>Bacillati</taxon>
        <taxon>Bacillota</taxon>
        <taxon>Bacilli</taxon>
        <taxon>Bacillales</taxon>
        <taxon>Bacillaceae</taxon>
        <taxon>Lysinibacillus</taxon>
    </lineage>
</organism>
<keyword evidence="2" id="KW-0812">Transmembrane</keyword>
<keyword evidence="2" id="KW-1133">Transmembrane helix</keyword>
<dbReference type="EMBL" id="UAQE01000001">
    <property type="protein sequence ID" value="SPU00932.1"/>
    <property type="molecule type" value="Genomic_DNA"/>
</dbReference>
<reference evidence="3 4" key="1">
    <citation type="submission" date="2018-06" db="EMBL/GenBank/DDBJ databases">
        <authorList>
            <consortium name="Pathogen Informatics"/>
            <person name="Doyle S."/>
        </authorList>
    </citation>
    <scope>NUCLEOTIDE SEQUENCE [LARGE SCALE GENOMIC DNA]</scope>
    <source>
        <strain evidence="3 4">NCTC7582</strain>
    </source>
</reference>
<name>A0A2X0ZGY2_9BACI</name>
<evidence type="ECO:0000256" key="2">
    <source>
        <dbReference type="SAM" id="Phobius"/>
    </source>
</evidence>
<dbReference type="AlphaFoldDB" id="A0A2X0ZGY2"/>